<sequence length="118" mass="12323">MFCGTSSPVAALLLVCVVARPFCTTTPFREVCTCPLAIIVSMGVVVGSSATLCCISTGLLASTTSRTVFTSVLSTSGDRSVALITATLSASAEFCVLLLLTITRSFRCGNICRWSPMK</sequence>
<keyword evidence="1" id="KW-0472">Membrane</keyword>
<feature type="transmembrane region" description="Helical" evidence="1">
    <location>
        <begin position="81"/>
        <end position="102"/>
    </location>
</feature>
<protein>
    <submittedName>
        <fullName evidence="3">Putative secreted peptide</fullName>
    </submittedName>
</protein>
<feature type="signal peptide" evidence="2">
    <location>
        <begin position="1"/>
        <end position="19"/>
    </location>
</feature>
<reference evidence="3" key="1">
    <citation type="submission" date="2018-01" db="EMBL/GenBank/DDBJ databases">
        <title>An insight into the sialome of Amazonian anophelines.</title>
        <authorList>
            <person name="Ribeiro J.M."/>
            <person name="Scarpassa V."/>
            <person name="Calvo E."/>
        </authorList>
    </citation>
    <scope>NUCLEOTIDE SEQUENCE</scope>
    <source>
        <tissue evidence="3">Salivary glands</tissue>
    </source>
</reference>
<feature type="transmembrane region" description="Helical" evidence="1">
    <location>
        <begin position="35"/>
        <end position="60"/>
    </location>
</feature>
<keyword evidence="1" id="KW-1133">Transmembrane helix</keyword>
<keyword evidence="2" id="KW-0732">Signal</keyword>
<name>A0A2M3ZP34_9DIPT</name>
<accession>A0A2M3ZP34</accession>
<dbReference type="AlphaFoldDB" id="A0A2M3ZP34"/>
<organism evidence="3">
    <name type="scientific">Anopheles braziliensis</name>
    <dbReference type="NCBI Taxonomy" id="58242"/>
    <lineage>
        <taxon>Eukaryota</taxon>
        <taxon>Metazoa</taxon>
        <taxon>Ecdysozoa</taxon>
        <taxon>Arthropoda</taxon>
        <taxon>Hexapoda</taxon>
        <taxon>Insecta</taxon>
        <taxon>Pterygota</taxon>
        <taxon>Neoptera</taxon>
        <taxon>Endopterygota</taxon>
        <taxon>Diptera</taxon>
        <taxon>Nematocera</taxon>
        <taxon>Culicoidea</taxon>
        <taxon>Culicidae</taxon>
        <taxon>Anophelinae</taxon>
        <taxon>Anopheles</taxon>
    </lineage>
</organism>
<evidence type="ECO:0000256" key="1">
    <source>
        <dbReference type="SAM" id="Phobius"/>
    </source>
</evidence>
<evidence type="ECO:0000313" key="3">
    <source>
        <dbReference type="EMBL" id="MBW30279.1"/>
    </source>
</evidence>
<proteinExistence type="predicted"/>
<keyword evidence="1" id="KW-0812">Transmembrane</keyword>
<dbReference type="EMBL" id="GGFM01009528">
    <property type="protein sequence ID" value="MBW30279.1"/>
    <property type="molecule type" value="Transcribed_RNA"/>
</dbReference>
<feature type="chain" id="PRO_5014928080" evidence="2">
    <location>
        <begin position="20"/>
        <end position="118"/>
    </location>
</feature>
<evidence type="ECO:0000256" key="2">
    <source>
        <dbReference type="SAM" id="SignalP"/>
    </source>
</evidence>